<dbReference type="GO" id="GO:0016787">
    <property type="term" value="F:hydrolase activity"/>
    <property type="evidence" value="ECO:0007669"/>
    <property type="project" value="UniProtKB-KW"/>
</dbReference>
<evidence type="ECO:0000259" key="2">
    <source>
        <dbReference type="Pfam" id="PF12697"/>
    </source>
</evidence>
<dbReference type="EMBL" id="BAAAMK010000001">
    <property type="protein sequence ID" value="GAA1944742.1"/>
    <property type="molecule type" value="Genomic_DNA"/>
</dbReference>
<keyword evidence="4" id="KW-1185">Reference proteome</keyword>
<evidence type="ECO:0000313" key="3">
    <source>
        <dbReference type="EMBL" id="GAA1944742.1"/>
    </source>
</evidence>
<dbReference type="PANTHER" id="PTHR43798">
    <property type="entry name" value="MONOACYLGLYCEROL LIPASE"/>
    <property type="match status" value="1"/>
</dbReference>
<gene>
    <name evidence="3" type="ORF">GCM10009717_08910</name>
</gene>
<protein>
    <submittedName>
        <fullName evidence="3">Alpha/beta hydrolase</fullName>
    </submittedName>
</protein>
<dbReference type="InterPro" id="IPR050266">
    <property type="entry name" value="AB_hydrolase_sf"/>
</dbReference>
<dbReference type="InterPro" id="IPR029058">
    <property type="entry name" value="AB_hydrolase_fold"/>
</dbReference>
<name>A0ABN2Q5A6_9MICO</name>
<dbReference type="PANTHER" id="PTHR43798:SF31">
    <property type="entry name" value="AB HYDROLASE SUPERFAMILY PROTEIN YCLE"/>
    <property type="match status" value="1"/>
</dbReference>
<evidence type="ECO:0000256" key="1">
    <source>
        <dbReference type="ARBA" id="ARBA00022801"/>
    </source>
</evidence>
<dbReference type="Proteomes" id="UP001499954">
    <property type="component" value="Unassembled WGS sequence"/>
</dbReference>
<evidence type="ECO:0000313" key="4">
    <source>
        <dbReference type="Proteomes" id="UP001499954"/>
    </source>
</evidence>
<comment type="caution">
    <text evidence="3">The sequence shown here is derived from an EMBL/GenBank/DDBJ whole genome shotgun (WGS) entry which is preliminary data.</text>
</comment>
<dbReference type="InterPro" id="IPR000073">
    <property type="entry name" value="AB_hydrolase_1"/>
</dbReference>
<reference evidence="3 4" key="1">
    <citation type="journal article" date="2019" name="Int. J. Syst. Evol. Microbiol.">
        <title>The Global Catalogue of Microorganisms (GCM) 10K type strain sequencing project: providing services to taxonomists for standard genome sequencing and annotation.</title>
        <authorList>
            <consortium name="The Broad Institute Genomics Platform"/>
            <consortium name="The Broad Institute Genome Sequencing Center for Infectious Disease"/>
            <person name="Wu L."/>
            <person name="Ma J."/>
        </authorList>
    </citation>
    <scope>NUCLEOTIDE SEQUENCE [LARGE SCALE GENOMIC DNA]</scope>
    <source>
        <strain evidence="3 4">JCM 13584</strain>
    </source>
</reference>
<dbReference type="Pfam" id="PF12697">
    <property type="entry name" value="Abhydrolase_6"/>
    <property type="match status" value="1"/>
</dbReference>
<feature type="domain" description="AB hydrolase-1" evidence="2">
    <location>
        <begin position="38"/>
        <end position="345"/>
    </location>
</feature>
<dbReference type="PRINTS" id="PR00111">
    <property type="entry name" value="ABHYDROLASE"/>
</dbReference>
<proteinExistence type="predicted"/>
<dbReference type="Gene3D" id="3.40.50.1820">
    <property type="entry name" value="alpha/beta hydrolase"/>
    <property type="match status" value="1"/>
</dbReference>
<accession>A0ABN2Q5A6</accession>
<dbReference type="RefSeq" id="WP_157416642.1">
    <property type="nucleotide sequence ID" value="NZ_BAAAMK010000001.1"/>
</dbReference>
<organism evidence="3 4">
    <name type="scientific">Agromyces allii</name>
    <dbReference type="NCBI Taxonomy" id="393607"/>
    <lineage>
        <taxon>Bacteria</taxon>
        <taxon>Bacillati</taxon>
        <taxon>Actinomycetota</taxon>
        <taxon>Actinomycetes</taxon>
        <taxon>Micrococcales</taxon>
        <taxon>Microbacteriaceae</taxon>
        <taxon>Agromyces</taxon>
    </lineage>
</organism>
<keyword evidence="1 3" id="KW-0378">Hydrolase</keyword>
<dbReference type="SUPFAM" id="SSF53474">
    <property type="entry name" value="alpha/beta-Hydrolases"/>
    <property type="match status" value="1"/>
</dbReference>
<sequence length="356" mass="36713">MVETLLPGIRARSAVTPRLRANVLEREADAASAAGQTVLFVHGNVSSSLFWQPTMLGLPGDIRALAVDLRGFGDSQTLPVDASRGVRDFSDDVASVIDALDLGAVHLVGWSMGGGVTMQLLLDRPGLVASLTLVAPVSPYGFGGTALDGSLLVADAAGTGGGGANPDFVARLAAGDRGDEPGSPRTVYRSSYVAAGFVSEHEDVWVESMLSTVTGVDNYPGDASASENWPGFAPGGRGVLNTMAPTVFDTTGIVDLEVRPPILWIHGAQDAIVGDASFFDLNQLGAAGIIPGWPGDAVAPPQPMIAQTRAVLDRYGARGGAVTEVELENCGHSPHLEHPEAFRDALVALVTAGVSA</sequence>